<comment type="caution">
    <text evidence="2">The sequence shown here is derived from an EMBL/GenBank/DDBJ whole genome shotgun (WGS) entry which is preliminary data.</text>
</comment>
<reference evidence="2" key="1">
    <citation type="submission" date="2016-03" db="EMBL/GenBank/DDBJ databases">
        <title>Mechanisms controlling the formation of the plant cell surface in tip-growing cells are functionally conserved among land plants.</title>
        <authorList>
            <person name="Honkanen S."/>
            <person name="Jones V.A."/>
            <person name="Morieri G."/>
            <person name="Champion C."/>
            <person name="Hetherington A.J."/>
            <person name="Kelly S."/>
            <person name="Saint-Marcoux D."/>
            <person name="Proust H."/>
            <person name="Prescott H."/>
            <person name="Dolan L."/>
        </authorList>
    </citation>
    <scope>NUCLEOTIDE SEQUENCE [LARGE SCALE GENOMIC DNA]</scope>
    <source>
        <tissue evidence="2">Whole gametophyte</tissue>
    </source>
</reference>
<proteinExistence type="predicted"/>
<organism evidence="2 3">
    <name type="scientific">Marchantia polymorpha subsp. ruderalis</name>
    <dbReference type="NCBI Taxonomy" id="1480154"/>
    <lineage>
        <taxon>Eukaryota</taxon>
        <taxon>Viridiplantae</taxon>
        <taxon>Streptophyta</taxon>
        <taxon>Embryophyta</taxon>
        <taxon>Marchantiophyta</taxon>
        <taxon>Marchantiopsida</taxon>
        <taxon>Marchantiidae</taxon>
        <taxon>Marchantiales</taxon>
        <taxon>Marchantiaceae</taxon>
        <taxon>Marchantia</taxon>
    </lineage>
</organism>
<evidence type="ECO:0000313" key="3">
    <source>
        <dbReference type="Proteomes" id="UP000077202"/>
    </source>
</evidence>
<feature type="compositionally biased region" description="Basic and acidic residues" evidence="1">
    <location>
        <begin position="240"/>
        <end position="263"/>
    </location>
</feature>
<gene>
    <name evidence="2" type="ORF">AXG93_3309s1460</name>
</gene>
<dbReference type="Proteomes" id="UP000077202">
    <property type="component" value="Unassembled WGS sequence"/>
</dbReference>
<dbReference type="AlphaFoldDB" id="A0A176W4L3"/>
<evidence type="ECO:0000313" key="2">
    <source>
        <dbReference type="EMBL" id="OAE27949.1"/>
    </source>
</evidence>
<evidence type="ECO:0000256" key="1">
    <source>
        <dbReference type="SAM" id="MobiDB-lite"/>
    </source>
</evidence>
<feature type="region of interest" description="Disordered" evidence="1">
    <location>
        <begin position="228"/>
        <end position="263"/>
    </location>
</feature>
<protein>
    <submittedName>
        <fullName evidence="2">Uncharacterized protein</fullName>
    </submittedName>
</protein>
<name>A0A176W4L3_MARPO</name>
<sequence>MDTVLRLTSLPLAAARGDRKRRIGWGLWTLPSSMRRSHRRGPPRSYGAAECSDGGMGCARDWAGPVSGWTWSREELTAVPCLILVDLSEQKEPSGRAELGKLVVRTLSDLDTSNLSRAVLACSRTQILRQDGAASGVHLYMRFDVAASPWKGDGSKGIRYRDVIFEEFLRFCQSSELRFHCKLDRTELRTRGLTTVLDLKIGVCLHILLKFYIEVFIPNQGPLADSTEYSTLDPMLSSDEEPHTTLEPESFHELDDRPTDRFS</sequence>
<keyword evidence="3" id="KW-1185">Reference proteome</keyword>
<dbReference type="EMBL" id="LVLJ01001803">
    <property type="protein sequence ID" value="OAE27949.1"/>
    <property type="molecule type" value="Genomic_DNA"/>
</dbReference>
<accession>A0A176W4L3</accession>